<feature type="transmembrane region" description="Helical" evidence="2">
    <location>
        <begin position="135"/>
        <end position="154"/>
    </location>
</feature>
<keyword evidence="2" id="KW-0472">Membrane</keyword>
<gene>
    <name evidence="3" type="ORF">ACHAW5_008817</name>
</gene>
<feature type="region of interest" description="Disordered" evidence="1">
    <location>
        <begin position="1"/>
        <end position="67"/>
    </location>
</feature>
<dbReference type="EMBL" id="JALLAZ020001669">
    <property type="protein sequence ID" value="KAL3768902.1"/>
    <property type="molecule type" value="Genomic_DNA"/>
</dbReference>
<proteinExistence type="predicted"/>
<protein>
    <recommendedName>
        <fullName evidence="5">Metalloendopeptidase</fullName>
    </recommendedName>
</protein>
<evidence type="ECO:0000313" key="3">
    <source>
        <dbReference type="EMBL" id="KAL3768902.1"/>
    </source>
</evidence>
<keyword evidence="4" id="KW-1185">Reference proteome</keyword>
<dbReference type="Gene3D" id="3.40.390.10">
    <property type="entry name" value="Collagenase (Catalytic Domain)"/>
    <property type="match status" value="1"/>
</dbReference>
<accession>A0ABD3MZT0</accession>
<dbReference type="Proteomes" id="UP001530315">
    <property type="component" value="Unassembled WGS sequence"/>
</dbReference>
<evidence type="ECO:0000256" key="1">
    <source>
        <dbReference type="SAM" id="MobiDB-lite"/>
    </source>
</evidence>
<keyword evidence="2" id="KW-0812">Transmembrane</keyword>
<feature type="compositionally biased region" description="Low complexity" evidence="1">
    <location>
        <begin position="42"/>
        <end position="58"/>
    </location>
</feature>
<feature type="compositionally biased region" description="Low complexity" evidence="1">
    <location>
        <begin position="100"/>
        <end position="117"/>
    </location>
</feature>
<keyword evidence="2" id="KW-1133">Transmembrane helix</keyword>
<evidence type="ECO:0008006" key="5">
    <source>
        <dbReference type="Google" id="ProtNLM"/>
    </source>
</evidence>
<name>A0ABD3MZT0_9STRA</name>
<dbReference type="AlphaFoldDB" id="A0ABD3MZT0"/>
<dbReference type="InterPro" id="IPR024079">
    <property type="entry name" value="MetalloPept_cat_dom_sf"/>
</dbReference>
<evidence type="ECO:0000313" key="4">
    <source>
        <dbReference type="Proteomes" id="UP001530315"/>
    </source>
</evidence>
<sequence length="437" mass="46525">MSGRRGDGAGTTSRSRSTSARRSRSPVVSIAPCGTPSSLPQSPSRSDGGARSSSLRSSHPPPSVPLGVAQVYVDDDGFDVLSSSTGTTAVVVGGGPVVPPVVRGRATSSSSSSSSSSSPPPDDCRGRTIYFGIRVVLLTITVGITFVVWISLFGRSVSDDLDPASWVPGFPEGDPNLGSVGEHNRWYVSGGSGGLTLPVLNNLVDGSDWTSYLEGSVSDWDSGTPDAVTLRVRTMDYDPDCRAVRMAMKVCNGDYGPTDWRGVNQVLLQDDYIITSLAKMNDYYLEGTNAAQKQYTMCHELGHGLGLGHSDENFNNLDMGNCMDYTNTPQNNLLPGEYNFLILEELYGNVNGNNNGSSSVSAEEMMSEVPSGNGRRAAASSVDEFETYAAYLLDPIVLSTNGEVGESRRSLSKTKTAEHQERILGNGYSIRTSILLV</sequence>
<feature type="region of interest" description="Disordered" evidence="1">
    <location>
        <begin position="89"/>
        <end position="123"/>
    </location>
</feature>
<reference evidence="3 4" key="1">
    <citation type="submission" date="2024-10" db="EMBL/GenBank/DDBJ databases">
        <title>Updated reference genomes for cyclostephanoid diatoms.</title>
        <authorList>
            <person name="Roberts W.R."/>
            <person name="Alverson A.J."/>
        </authorList>
    </citation>
    <scope>NUCLEOTIDE SEQUENCE [LARGE SCALE GENOMIC DNA]</scope>
    <source>
        <strain evidence="3 4">AJA276-08</strain>
    </source>
</reference>
<comment type="caution">
    <text evidence="3">The sequence shown here is derived from an EMBL/GenBank/DDBJ whole genome shotgun (WGS) entry which is preliminary data.</text>
</comment>
<organism evidence="3 4">
    <name type="scientific">Stephanodiscus triporus</name>
    <dbReference type="NCBI Taxonomy" id="2934178"/>
    <lineage>
        <taxon>Eukaryota</taxon>
        <taxon>Sar</taxon>
        <taxon>Stramenopiles</taxon>
        <taxon>Ochrophyta</taxon>
        <taxon>Bacillariophyta</taxon>
        <taxon>Coscinodiscophyceae</taxon>
        <taxon>Thalassiosirophycidae</taxon>
        <taxon>Stephanodiscales</taxon>
        <taxon>Stephanodiscaceae</taxon>
        <taxon>Stephanodiscus</taxon>
    </lineage>
</organism>
<dbReference type="SUPFAM" id="SSF55486">
    <property type="entry name" value="Metalloproteases ('zincins'), catalytic domain"/>
    <property type="match status" value="1"/>
</dbReference>
<evidence type="ECO:0000256" key="2">
    <source>
        <dbReference type="SAM" id="Phobius"/>
    </source>
</evidence>